<feature type="modified residue" description="4-aspartylphosphate" evidence="8">
    <location>
        <position position="53"/>
    </location>
</feature>
<dbReference type="Pfam" id="PF00072">
    <property type="entry name" value="Response_reg"/>
    <property type="match status" value="1"/>
</dbReference>
<keyword evidence="3" id="KW-0902">Two-component regulatory system</keyword>
<proteinExistence type="predicted"/>
<keyword evidence="2 8" id="KW-0597">Phosphoprotein</keyword>
<dbReference type="PANTHER" id="PTHR48111">
    <property type="entry name" value="REGULATOR OF RPOS"/>
    <property type="match status" value="1"/>
</dbReference>
<dbReference type="SUPFAM" id="SSF52172">
    <property type="entry name" value="CheY-like"/>
    <property type="match status" value="1"/>
</dbReference>
<dbReference type="SMART" id="SM00448">
    <property type="entry name" value="REC"/>
    <property type="match status" value="1"/>
</dbReference>
<evidence type="ECO:0000256" key="1">
    <source>
        <dbReference type="ARBA" id="ARBA00018672"/>
    </source>
</evidence>
<evidence type="ECO:0000313" key="13">
    <source>
        <dbReference type="Proteomes" id="UP001623592"/>
    </source>
</evidence>
<evidence type="ECO:0000256" key="8">
    <source>
        <dbReference type="PROSITE-ProRule" id="PRU00169"/>
    </source>
</evidence>
<evidence type="ECO:0000259" key="11">
    <source>
        <dbReference type="PROSITE" id="PS51755"/>
    </source>
</evidence>
<evidence type="ECO:0000256" key="6">
    <source>
        <dbReference type="ARBA" id="ARBA00023163"/>
    </source>
</evidence>
<evidence type="ECO:0000313" key="12">
    <source>
        <dbReference type="EMBL" id="MFL0253144.1"/>
    </source>
</evidence>
<dbReference type="InterPro" id="IPR011006">
    <property type="entry name" value="CheY-like_superfamily"/>
</dbReference>
<dbReference type="SMART" id="SM00862">
    <property type="entry name" value="Trans_reg_C"/>
    <property type="match status" value="1"/>
</dbReference>
<evidence type="ECO:0000256" key="4">
    <source>
        <dbReference type="ARBA" id="ARBA00023015"/>
    </source>
</evidence>
<evidence type="ECO:0000256" key="3">
    <source>
        <dbReference type="ARBA" id="ARBA00023012"/>
    </source>
</evidence>
<dbReference type="InterPro" id="IPR016032">
    <property type="entry name" value="Sig_transdc_resp-reg_C-effctor"/>
</dbReference>
<keyword evidence="5 9" id="KW-0238">DNA-binding</keyword>
<dbReference type="RefSeq" id="WP_406789809.1">
    <property type="nucleotide sequence ID" value="NZ_JBJIAA010000026.1"/>
</dbReference>
<dbReference type="EMBL" id="JBJIAA010000026">
    <property type="protein sequence ID" value="MFL0253144.1"/>
    <property type="molecule type" value="Genomic_DNA"/>
</dbReference>
<sequence length="218" mass="25613">MGKRILIVEDDEAISNLININLNMVGYESKQEFDGIQALETIKKENFDLIIMDIMLPGMDGFRLMEKIKDKNIPVIFLTAKNSVIDKVKGLKLGAEDYMVKPFETIELLTRIEVVLRRYGKNEDYIEFKDLKIYEEERIVKRGDEKIELTLKEFELLTLLIKNKNIALSREQILEQVWGYEYFGETRTVDTHVQRIRKKLGLLDNIKTVYKVGYRLED</sequence>
<dbReference type="Gene3D" id="6.10.250.690">
    <property type="match status" value="1"/>
</dbReference>
<keyword evidence="6" id="KW-0804">Transcription</keyword>
<evidence type="ECO:0000256" key="2">
    <source>
        <dbReference type="ARBA" id="ARBA00022553"/>
    </source>
</evidence>
<dbReference type="InterPro" id="IPR001789">
    <property type="entry name" value="Sig_transdc_resp-reg_receiver"/>
</dbReference>
<protein>
    <recommendedName>
        <fullName evidence="1">Stage 0 sporulation protein A homolog</fullName>
    </recommendedName>
</protein>
<dbReference type="SUPFAM" id="SSF46894">
    <property type="entry name" value="C-terminal effector domain of the bipartite response regulators"/>
    <property type="match status" value="1"/>
</dbReference>
<dbReference type="Gene3D" id="3.40.50.2300">
    <property type="match status" value="1"/>
</dbReference>
<feature type="domain" description="Response regulatory" evidence="10">
    <location>
        <begin position="4"/>
        <end position="116"/>
    </location>
</feature>
<dbReference type="PANTHER" id="PTHR48111:SF1">
    <property type="entry name" value="TWO-COMPONENT RESPONSE REGULATOR ORR33"/>
    <property type="match status" value="1"/>
</dbReference>
<dbReference type="InterPro" id="IPR036388">
    <property type="entry name" value="WH-like_DNA-bd_sf"/>
</dbReference>
<dbReference type="Gene3D" id="1.10.10.10">
    <property type="entry name" value="Winged helix-like DNA-binding domain superfamily/Winged helix DNA-binding domain"/>
    <property type="match status" value="1"/>
</dbReference>
<dbReference type="InterPro" id="IPR039420">
    <property type="entry name" value="WalR-like"/>
</dbReference>
<evidence type="ECO:0000259" key="10">
    <source>
        <dbReference type="PROSITE" id="PS50110"/>
    </source>
</evidence>
<accession>A0ABW8TKN7</accession>
<dbReference type="InterPro" id="IPR001867">
    <property type="entry name" value="OmpR/PhoB-type_DNA-bd"/>
</dbReference>
<dbReference type="Proteomes" id="UP001623592">
    <property type="component" value="Unassembled WGS sequence"/>
</dbReference>
<evidence type="ECO:0000256" key="5">
    <source>
        <dbReference type="ARBA" id="ARBA00023125"/>
    </source>
</evidence>
<comment type="function">
    <text evidence="7">May play the central regulatory role in sporulation. It may be an element of the effector pathway responsible for the activation of sporulation genes in response to nutritional stress. Spo0A may act in concert with spo0H (a sigma factor) to control the expression of some genes that are critical to the sporulation process.</text>
</comment>
<gene>
    <name evidence="12" type="ORF">ACJDT4_22315</name>
</gene>
<organism evidence="12 13">
    <name type="scientific">Clostridium neuense</name>
    <dbReference type="NCBI Taxonomy" id="1728934"/>
    <lineage>
        <taxon>Bacteria</taxon>
        <taxon>Bacillati</taxon>
        <taxon>Bacillota</taxon>
        <taxon>Clostridia</taxon>
        <taxon>Eubacteriales</taxon>
        <taxon>Clostridiaceae</taxon>
        <taxon>Clostridium</taxon>
    </lineage>
</organism>
<keyword evidence="13" id="KW-1185">Reference proteome</keyword>
<keyword evidence="4" id="KW-0805">Transcription regulation</keyword>
<dbReference type="PROSITE" id="PS50110">
    <property type="entry name" value="RESPONSE_REGULATORY"/>
    <property type="match status" value="1"/>
</dbReference>
<dbReference type="PROSITE" id="PS51755">
    <property type="entry name" value="OMPR_PHOB"/>
    <property type="match status" value="1"/>
</dbReference>
<dbReference type="Pfam" id="PF00486">
    <property type="entry name" value="Trans_reg_C"/>
    <property type="match status" value="1"/>
</dbReference>
<comment type="caution">
    <text evidence="12">The sequence shown here is derived from an EMBL/GenBank/DDBJ whole genome shotgun (WGS) entry which is preliminary data.</text>
</comment>
<evidence type="ECO:0000256" key="7">
    <source>
        <dbReference type="ARBA" id="ARBA00024867"/>
    </source>
</evidence>
<dbReference type="CDD" id="cd00383">
    <property type="entry name" value="trans_reg_C"/>
    <property type="match status" value="1"/>
</dbReference>
<evidence type="ECO:0000256" key="9">
    <source>
        <dbReference type="PROSITE-ProRule" id="PRU01091"/>
    </source>
</evidence>
<reference evidence="12 13" key="1">
    <citation type="submission" date="2024-11" db="EMBL/GenBank/DDBJ databases">
        <authorList>
            <person name="Heng Y.C."/>
            <person name="Lim A.C.H."/>
            <person name="Lee J.K.Y."/>
            <person name="Kittelmann S."/>
        </authorList>
    </citation>
    <scope>NUCLEOTIDE SEQUENCE [LARGE SCALE GENOMIC DNA]</scope>
    <source>
        <strain evidence="12 13">WILCCON 0114</strain>
    </source>
</reference>
<name>A0ABW8TKN7_9CLOT</name>
<feature type="domain" description="OmpR/PhoB-type" evidence="11">
    <location>
        <begin position="123"/>
        <end position="218"/>
    </location>
</feature>
<feature type="DNA-binding region" description="OmpR/PhoB-type" evidence="9">
    <location>
        <begin position="123"/>
        <end position="218"/>
    </location>
</feature>